<dbReference type="PANTHER" id="PTHR13266:SF1">
    <property type="entry name" value="PROTEASOME INHIBITOR PI31 SUBUNIT"/>
    <property type="match status" value="1"/>
</dbReference>
<evidence type="ECO:0000256" key="2">
    <source>
        <dbReference type="ARBA" id="ARBA00004496"/>
    </source>
</evidence>
<evidence type="ECO:0000313" key="15">
    <source>
        <dbReference type="Proteomes" id="UP000001064"/>
    </source>
</evidence>
<dbReference type="InParanoid" id="F1A6C5"/>
<reference evidence="15" key="1">
    <citation type="journal article" date="2011" name="Genome Biol.">
        <title>Comparative genomics of the social amoebae Dictyostelium discoideum and Dictyostelium purpureum.</title>
        <authorList>
            <consortium name="US DOE Joint Genome Institute (JGI-PGF)"/>
            <person name="Sucgang R."/>
            <person name="Kuo A."/>
            <person name="Tian X."/>
            <person name="Salerno W."/>
            <person name="Parikh A."/>
            <person name="Feasley C.L."/>
            <person name="Dalin E."/>
            <person name="Tu H."/>
            <person name="Huang E."/>
            <person name="Barry K."/>
            <person name="Lindquist E."/>
            <person name="Shapiro H."/>
            <person name="Bruce D."/>
            <person name="Schmutz J."/>
            <person name="Salamov A."/>
            <person name="Fey P."/>
            <person name="Gaudet P."/>
            <person name="Anjard C."/>
            <person name="Babu M.M."/>
            <person name="Basu S."/>
            <person name="Bushmanova Y."/>
            <person name="van der Wel H."/>
            <person name="Katoh-Kurasawa M."/>
            <person name="Dinh C."/>
            <person name="Coutinho P.M."/>
            <person name="Saito T."/>
            <person name="Elias M."/>
            <person name="Schaap P."/>
            <person name="Kay R.R."/>
            <person name="Henrissat B."/>
            <person name="Eichinger L."/>
            <person name="Rivero F."/>
            <person name="Putnam N.H."/>
            <person name="West C.M."/>
            <person name="Loomis W.F."/>
            <person name="Chisholm R.L."/>
            <person name="Shaulsky G."/>
            <person name="Strassmann J.E."/>
            <person name="Queller D.C."/>
            <person name="Kuspa A."/>
            <person name="Grigoriev I.V."/>
        </authorList>
    </citation>
    <scope>NUCLEOTIDE SEQUENCE [LARGE SCALE GENOMIC DNA]</scope>
    <source>
        <strain evidence="15">QSDP1</strain>
    </source>
</reference>
<evidence type="ECO:0000259" key="13">
    <source>
        <dbReference type="Pfam" id="PF11566"/>
    </source>
</evidence>
<dbReference type="EMBL" id="GL871715">
    <property type="protein sequence ID" value="EGC28256.1"/>
    <property type="molecule type" value="Genomic_DNA"/>
</dbReference>
<evidence type="ECO:0000256" key="1">
    <source>
        <dbReference type="ARBA" id="ARBA00004240"/>
    </source>
</evidence>
<gene>
    <name evidence="14" type="ORF">DICPUDRAFT_160449</name>
</gene>
<feature type="domain" description="PI31 proteasome regulator N-terminal" evidence="13">
    <location>
        <begin position="21"/>
        <end position="164"/>
    </location>
</feature>
<keyword evidence="15" id="KW-1185">Reference proteome</keyword>
<evidence type="ECO:0000256" key="11">
    <source>
        <dbReference type="SAM" id="MobiDB-lite"/>
    </source>
</evidence>
<dbReference type="FunFam" id="3.40.1000.30:FF:000011">
    <property type="entry name" value="Uncharacterized protein"/>
    <property type="match status" value="1"/>
</dbReference>
<dbReference type="AlphaFoldDB" id="F1A6C5"/>
<keyword evidence="6" id="KW-0597">Phosphoprotein</keyword>
<sequence>MESFIREQLKLLVGTNNSVGIRDKFDATFIIICLIMKKHEFRLHPQPEPNDPNNINNEPNTSLECAKNTLPKDWNKSDDSFTVDFSHDLTPLKKYHIKCLRMGTLLLVNAMIKDKQDKICTLDIDIEKLISNTNFSDVENLLTNLKEFIAIYEFNIINQLVPGLIRVPNGSPQVTTTSAPNTNNQRAPPQRYNDDYDDPLRIGPPQRPPRFIGDHGRGVGDPDLYPPGFPQFGNQPFLPPNRVFPGGGSYIGRDHPGFGDIHNPYRDSNDPYGQGLPGWEQRMPRGAVPPGARFDPFGPPTGGNINNNRGNRNNYGGPDRDDFGPPGFSPNGFI</sequence>
<organism evidence="14 15">
    <name type="scientific">Dictyostelium purpureum</name>
    <name type="common">Slime mold</name>
    <dbReference type="NCBI Taxonomy" id="5786"/>
    <lineage>
        <taxon>Eukaryota</taxon>
        <taxon>Amoebozoa</taxon>
        <taxon>Evosea</taxon>
        <taxon>Eumycetozoa</taxon>
        <taxon>Dictyostelia</taxon>
        <taxon>Dictyosteliales</taxon>
        <taxon>Dictyosteliaceae</taxon>
        <taxon>Dictyostelium</taxon>
    </lineage>
</organism>
<evidence type="ECO:0000313" key="14">
    <source>
        <dbReference type="EMBL" id="EGC28256.1"/>
    </source>
</evidence>
<keyword evidence="4" id="KW-0488">Methylation</keyword>
<protein>
    <submittedName>
        <fullName evidence="14">Uncharacterized protein</fullName>
    </submittedName>
</protein>
<dbReference type="PANTHER" id="PTHR13266">
    <property type="entry name" value="PROTEASOME INHIBITOR"/>
    <property type="match status" value="1"/>
</dbReference>
<accession>F1A6C5</accession>
<feature type="compositionally biased region" description="Low complexity" evidence="11">
    <location>
        <begin position="324"/>
        <end position="334"/>
    </location>
</feature>
<feature type="compositionally biased region" description="Polar residues" evidence="11">
    <location>
        <begin position="172"/>
        <end position="187"/>
    </location>
</feature>
<dbReference type="RefSeq" id="XP_003295219.1">
    <property type="nucleotide sequence ID" value="XM_003295171.1"/>
</dbReference>
<evidence type="ECO:0000256" key="8">
    <source>
        <dbReference type="ARBA" id="ARBA00022942"/>
    </source>
</evidence>
<keyword evidence="8" id="KW-0647">Proteasome</keyword>
<evidence type="ECO:0000256" key="3">
    <source>
        <dbReference type="ARBA" id="ARBA00006405"/>
    </source>
</evidence>
<dbReference type="VEuPathDB" id="AmoebaDB:DICPUDRAFT_160449"/>
<dbReference type="GeneID" id="10511324"/>
<evidence type="ECO:0000256" key="7">
    <source>
        <dbReference type="ARBA" id="ARBA00022824"/>
    </source>
</evidence>
<dbReference type="FunCoup" id="F1A6C5">
    <property type="interactions" value="77"/>
</dbReference>
<dbReference type="InterPro" id="IPR045128">
    <property type="entry name" value="PI31-like"/>
</dbReference>
<evidence type="ECO:0000256" key="9">
    <source>
        <dbReference type="ARBA" id="ARBA00022990"/>
    </source>
</evidence>
<dbReference type="InterPro" id="IPR013886">
    <property type="entry name" value="PI31_Prot_C"/>
</dbReference>
<dbReference type="GO" id="GO:0043161">
    <property type="term" value="P:proteasome-mediated ubiquitin-dependent protein catabolic process"/>
    <property type="evidence" value="ECO:0007669"/>
    <property type="project" value="InterPro"/>
</dbReference>
<dbReference type="GO" id="GO:0006511">
    <property type="term" value="P:ubiquitin-dependent protein catabolic process"/>
    <property type="evidence" value="ECO:0000318"/>
    <property type="project" value="GO_Central"/>
</dbReference>
<evidence type="ECO:0000256" key="6">
    <source>
        <dbReference type="ARBA" id="ARBA00022553"/>
    </source>
</evidence>
<dbReference type="GO" id="GO:0004866">
    <property type="term" value="F:endopeptidase inhibitor activity"/>
    <property type="evidence" value="ECO:0007669"/>
    <property type="project" value="InterPro"/>
</dbReference>
<evidence type="ECO:0000259" key="12">
    <source>
        <dbReference type="Pfam" id="PF08577"/>
    </source>
</evidence>
<proteinExistence type="inferred from homology"/>
<feature type="domain" description="PI31 proteasome regulator C-terminal" evidence="12">
    <location>
        <begin position="219"/>
        <end position="299"/>
    </location>
</feature>
<feature type="compositionally biased region" description="Low complexity" evidence="11">
    <location>
        <begin position="302"/>
        <end position="317"/>
    </location>
</feature>
<keyword evidence="7" id="KW-0256">Endoplasmic reticulum</keyword>
<dbReference type="Pfam" id="PF11566">
    <property type="entry name" value="PI31_Prot_N"/>
    <property type="match status" value="1"/>
</dbReference>
<keyword evidence="9" id="KW-0007">Acetylation</keyword>
<feature type="region of interest" description="Disordered" evidence="11">
    <location>
        <begin position="287"/>
        <end position="334"/>
    </location>
</feature>
<dbReference type="Proteomes" id="UP000001064">
    <property type="component" value="Unassembled WGS sequence"/>
</dbReference>
<comment type="function">
    <text evidence="10">Plays an important role in control of proteasome function. Inhibits the hydrolysis of protein and peptide substrates by the 20S proteasome. Also inhibits the activation of the proteasome by the proteasome regulatory proteins PA700 and PA28.</text>
</comment>
<keyword evidence="5" id="KW-0963">Cytoplasm</keyword>
<comment type="similarity">
    <text evidence="3">Belongs to the proteasome inhibitor PI31 family.</text>
</comment>
<name>F1A6C5_DICPU</name>
<evidence type="ECO:0000256" key="10">
    <source>
        <dbReference type="ARBA" id="ARBA00024805"/>
    </source>
</evidence>
<dbReference type="GO" id="GO:0070628">
    <property type="term" value="F:proteasome binding"/>
    <property type="evidence" value="ECO:0007669"/>
    <property type="project" value="InterPro"/>
</dbReference>
<dbReference type="KEGG" id="dpp:DICPUDRAFT_160449"/>
<evidence type="ECO:0000256" key="5">
    <source>
        <dbReference type="ARBA" id="ARBA00022490"/>
    </source>
</evidence>
<dbReference type="InterPro" id="IPR021625">
    <property type="entry name" value="PI31_Prot_N"/>
</dbReference>
<dbReference type="OMA" id="PFGFPDI"/>
<dbReference type="STRING" id="5786.F1A6C5"/>
<dbReference type="Gene3D" id="3.40.1000.30">
    <property type="match status" value="1"/>
</dbReference>
<dbReference type="GO" id="GO:0005783">
    <property type="term" value="C:endoplasmic reticulum"/>
    <property type="evidence" value="ECO:0007669"/>
    <property type="project" value="UniProtKB-SubCell"/>
</dbReference>
<dbReference type="eggNOG" id="ENOG502SDKQ">
    <property type="taxonomic scope" value="Eukaryota"/>
</dbReference>
<dbReference type="OrthoDB" id="68090at2759"/>
<dbReference type="GO" id="GO:0000502">
    <property type="term" value="C:proteasome complex"/>
    <property type="evidence" value="ECO:0007669"/>
    <property type="project" value="UniProtKB-KW"/>
</dbReference>
<feature type="region of interest" description="Disordered" evidence="11">
    <location>
        <begin position="172"/>
        <end position="198"/>
    </location>
</feature>
<comment type="subcellular location">
    <subcellularLocation>
        <location evidence="2">Cytoplasm</location>
    </subcellularLocation>
    <subcellularLocation>
        <location evidence="1">Endoplasmic reticulum</location>
    </subcellularLocation>
</comment>
<dbReference type="Pfam" id="PF08577">
    <property type="entry name" value="PI31_Prot_C"/>
    <property type="match status" value="1"/>
</dbReference>
<evidence type="ECO:0000256" key="4">
    <source>
        <dbReference type="ARBA" id="ARBA00022481"/>
    </source>
</evidence>